<evidence type="ECO:0000256" key="1">
    <source>
        <dbReference type="SAM" id="Phobius"/>
    </source>
</evidence>
<dbReference type="RefSeq" id="WP_219529259.1">
    <property type="nucleotide sequence ID" value="NZ_JAHKRM010000006.1"/>
</dbReference>
<reference evidence="3" key="1">
    <citation type="journal article" date="2019" name="Int. J. Syst. Evol. Microbiol.">
        <title>The Global Catalogue of Microorganisms (GCM) 10K type strain sequencing project: providing services to taxonomists for standard genome sequencing and annotation.</title>
        <authorList>
            <consortium name="The Broad Institute Genomics Platform"/>
            <consortium name="The Broad Institute Genome Sequencing Center for Infectious Disease"/>
            <person name="Wu L."/>
            <person name="Ma J."/>
        </authorList>
    </citation>
    <scope>NUCLEOTIDE SEQUENCE [LARGE SCALE GENOMIC DNA]</scope>
    <source>
        <strain evidence="3">CGMCC 1.15399</strain>
    </source>
</reference>
<keyword evidence="3" id="KW-1185">Reference proteome</keyword>
<keyword evidence="1" id="KW-1133">Transmembrane helix</keyword>
<feature type="transmembrane region" description="Helical" evidence="1">
    <location>
        <begin position="148"/>
        <end position="170"/>
    </location>
</feature>
<dbReference type="EMBL" id="JBHUCM010000044">
    <property type="protein sequence ID" value="MFD1544509.1"/>
    <property type="molecule type" value="Genomic_DNA"/>
</dbReference>
<name>A0ABW4GQ39_9ACTN</name>
<protein>
    <recommendedName>
        <fullName evidence="4">DUF2207 domain-containing protein</fullName>
    </recommendedName>
</protein>
<comment type="caution">
    <text evidence="2">The sequence shown here is derived from an EMBL/GenBank/DDBJ whole genome shotgun (WGS) entry which is preliminary data.</text>
</comment>
<proteinExistence type="predicted"/>
<accession>A0ABW4GQ39</accession>
<keyword evidence="1" id="KW-0472">Membrane</keyword>
<sequence>MDVRSQPRLRPVAGAVAGTPCPRTEVLWDGSALAVSDDASGQSVRVMPATLYHYRYEQRILGSGRKVKTLSVRGLAALDGDGLVLVDLPGEWHVPDVAAFVEYAGLPVVDARGEASKRVRAVLAGRAPGWRRFRGLPRPFLARYRGPVSIGVGVAGLAVMVYLASTGMWAAWRGISMIGRSLLDLMEAKWLAIGFSPVLLVLRPVSARVHRWRANRGLILGSAGGPYLSVLPDEKLQVHRGKEQTTPIEIGEGRRKAASLLLYRYDELAGLFILDGEGGPVHHLPGGWAPDAVHRFADRHKLPLAVHSISREEYLNLTRNARDATI</sequence>
<evidence type="ECO:0000313" key="3">
    <source>
        <dbReference type="Proteomes" id="UP001597097"/>
    </source>
</evidence>
<evidence type="ECO:0000313" key="2">
    <source>
        <dbReference type="EMBL" id="MFD1544509.1"/>
    </source>
</evidence>
<keyword evidence="1" id="KW-0812">Transmembrane</keyword>
<evidence type="ECO:0008006" key="4">
    <source>
        <dbReference type="Google" id="ProtNLM"/>
    </source>
</evidence>
<gene>
    <name evidence="2" type="ORF">ACFSJ0_46215</name>
</gene>
<feature type="transmembrane region" description="Helical" evidence="1">
    <location>
        <begin position="190"/>
        <end position="206"/>
    </location>
</feature>
<organism evidence="2 3">
    <name type="scientific">Nonomuraea guangzhouensis</name>
    <dbReference type="NCBI Taxonomy" id="1291555"/>
    <lineage>
        <taxon>Bacteria</taxon>
        <taxon>Bacillati</taxon>
        <taxon>Actinomycetota</taxon>
        <taxon>Actinomycetes</taxon>
        <taxon>Streptosporangiales</taxon>
        <taxon>Streptosporangiaceae</taxon>
        <taxon>Nonomuraea</taxon>
    </lineage>
</organism>
<dbReference type="Proteomes" id="UP001597097">
    <property type="component" value="Unassembled WGS sequence"/>
</dbReference>